<protein>
    <recommendedName>
        <fullName evidence="3">CipC-like antibiotic response protein</fullName>
    </recommendedName>
</protein>
<accession>A0A1C7MZG0</accession>
<dbReference type="STRING" id="101091.A0A1C7MZG0"/>
<dbReference type="Proteomes" id="UP000093000">
    <property type="component" value="Unassembled WGS sequence"/>
</dbReference>
<evidence type="ECO:0008006" key="3">
    <source>
        <dbReference type="Google" id="ProtNLM"/>
    </source>
</evidence>
<dbReference type="InParanoid" id="A0A1C7MZG0"/>
<evidence type="ECO:0000313" key="2">
    <source>
        <dbReference type="Proteomes" id="UP000093000"/>
    </source>
</evidence>
<sequence length="108" mass="12056">MSSHEEAYNTIVNTPEVTEEHKAEWTHQLLAAAGGFAAMRALNNRKEEAGEEVDHSTAKEILAAAAAGAVDNFIETKGMDWFDRHRAKKEAEEEAQKLYSQQTGYNFD</sequence>
<name>A0A1C7MZG0_9FUNG</name>
<dbReference type="Pfam" id="PF12585">
    <property type="entry name" value="DUF3759"/>
    <property type="match status" value="1"/>
</dbReference>
<dbReference type="EMBL" id="LUGH01000925">
    <property type="protein sequence ID" value="OBZ82213.1"/>
    <property type="molecule type" value="Genomic_DNA"/>
</dbReference>
<evidence type="ECO:0000313" key="1">
    <source>
        <dbReference type="EMBL" id="OBZ82213.1"/>
    </source>
</evidence>
<gene>
    <name evidence="1" type="ORF">A0J61_09735</name>
</gene>
<dbReference type="PANTHER" id="PTHR37450">
    <property type="entry name" value="CIPC PROTEIN"/>
    <property type="match status" value="1"/>
</dbReference>
<keyword evidence="2" id="KW-1185">Reference proteome</keyword>
<reference evidence="1 2" key="1">
    <citation type="submission" date="2016-03" db="EMBL/GenBank/DDBJ databases">
        <title>Choanephora cucurbitarum.</title>
        <authorList>
            <person name="Min B."/>
            <person name="Park H."/>
            <person name="Park J.-H."/>
            <person name="Shin H.-D."/>
            <person name="Choi I.-G."/>
        </authorList>
    </citation>
    <scope>NUCLEOTIDE SEQUENCE [LARGE SCALE GENOMIC DNA]</scope>
    <source>
        <strain evidence="1 2">KUS-F28377</strain>
    </source>
</reference>
<dbReference type="AlphaFoldDB" id="A0A1C7MZG0"/>
<dbReference type="InterPro" id="IPR022234">
    <property type="entry name" value="DUF3759"/>
</dbReference>
<organism evidence="1 2">
    <name type="scientific">Choanephora cucurbitarum</name>
    <dbReference type="NCBI Taxonomy" id="101091"/>
    <lineage>
        <taxon>Eukaryota</taxon>
        <taxon>Fungi</taxon>
        <taxon>Fungi incertae sedis</taxon>
        <taxon>Mucoromycota</taxon>
        <taxon>Mucoromycotina</taxon>
        <taxon>Mucoromycetes</taxon>
        <taxon>Mucorales</taxon>
        <taxon>Mucorineae</taxon>
        <taxon>Choanephoraceae</taxon>
        <taxon>Choanephoroideae</taxon>
        <taxon>Choanephora</taxon>
    </lineage>
</organism>
<dbReference type="PANTHER" id="PTHR37450:SF1">
    <property type="entry name" value="CIPC PROTEIN"/>
    <property type="match status" value="1"/>
</dbReference>
<comment type="caution">
    <text evidence="1">The sequence shown here is derived from an EMBL/GenBank/DDBJ whole genome shotgun (WGS) entry which is preliminary data.</text>
</comment>
<proteinExistence type="predicted"/>